<dbReference type="GO" id="GO:0004556">
    <property type="term" value="F:alpha-amylase activity"/>
    <property type="evidence" value="ECO:0007669"/>
    <property type="project" value="TreeGrafter"/>
</dbReference>
<organism evidence="8 9">
    <name type="scientific">Psychrobacillus psychrotolerans</name>
    <dbReference type="NCBI Taxonomy" id="126156"/>
    <lineage>
        <taxon>Bacteria</taxon>
        <taxon>Bacillati</taxon>
        <taxon>Bacillota</taxon>
        <taxon>Bacilli</taxon>
        <taxon>Bacillales</taxon>
        <taxon>Bacillaceae</taxon>
        <taxon>Psychrobacillus</taxon>
    </lineage>
</organism>
<dbReference type="Gene3D" id="2.60.40.1180">
    <property type="entry name" value="Golgi alpha-mannosidase II"/>
    <property type="match status" value="1"/>
</dbReference>
<dbReference type="InterPro" id="IPR013780">
    <property type="entry name" value="Glyco_hydro_b"/>
</dbReference>
<protein>
    <recommendedName>
        <fullName evidence="6">oligo-1,6-glucosidase</fullName>
        <ecNumber evidence="6">3.2.1.10</ecNumber>
    </recommendedName>
</protein>
<evidence type="ECO:0000256" key="6">
    <source>
        <dbReference type="ARBA" id="ARBA00038939"/>
    </source>
</evidence>
<dbReference type="STRING" id="126156.SAMN05421670_1875"/>
<dbReference type="Pfam" id="PF23915">
    <property type="entry name" value="SusG_C"/>
    <property type="match status" value="1"/>
</dbReference>
<keyword evidence="9" id="KW-1185">Reference proteome</keyword>
<proteinExistence type="inferred from homology"/>
<dbReference type="GO" id="GO:0005737">
    <property type="term" value="C:cytoplasm"/>
    <property type="evidence" value="ECO:0007669"/>
    <property type="project" value="UniProtKB-SubCell"/>
</dbReference>
<dbReference type="GO" id="GO:0004574">
    <property type="term" value="F:oligo-1,6-glucosidase activity"/>
    <property type="evidence" value="ECO:0007669"/>
    <property type="project" value="UniProtKB-EC"/>
</dbReference>
<dbReference type="CDD" id="cd11333">
    <property type="entry name" value="AmyAc_SI_OligoGlu_DGase"/>
    <property type="match status" value="1"/>
</dbReference>
<gene>
    <name evidence="8" type="ORF">SAMN05421670_1875</name>
</gene>
<comment type="catalytic activity">
    <reaction evidence="5">
        <text>Hydrolysis of (1-&gt;6)-alpha-D-glucosidic linkages in some oligosaccharides produced from starch and glycogen by alpha-amylase, and in isomaltose.</text>
        <dbReference type="EC" id="3.2.1.10"/>
    </reaction>
</comment>
<dbReference type="EC" id="3.2.1.10" evidence="6"/>
<dbReference type="OrthoDB" id="9805159at2"/>
<dbReference type="Gene3D" id="3.20.20.80">
    <property type="entry name" value="Glycosidases"/>
    <property type="match status" value="1"/>
</dbReference>
<dbReference type="FunFam" id="3.20.20.80:FF:000014">
    <property type="entry name" value="Alpha,alpha-phosphotrehalase"/>
    <property type="match status" value="1"/>
</dbReference>
<dbReference type="GO" id="GO:0009313">
    <property type="term" value="P:oligosaccharide catabolic process"/>
    <property type="evidence" value="ECO:0007669"/>
    <property type="project" value="TreeGrafter"/>
</dbReference>
<dbReference type="InterPro" id="IPR017853">
    <property type="entry name" value="GH"/>
</dbReference>
<sequence length="565" mass="65973">MGQKVDSWWKKSVVYQIYPRSFMDSNGDGVGDIQGIISKLDYIQKLGIDVLWLSPVYDSPNDDNGYDIRNYRTIMQEFGTMEDMEKLIEEAKKRGIRIVMDLVVNHSSDEHEWFVESRASKDSKYRDYYIWRDGKDGRPPNNWESVFSGSAWEKDELTNSYYLHLFSKKQPDLNWEHEPLREDVYQLMTYWLEKGIGGFRMDVINFISKDMNLPDGEVQPNKLYGDGSPYFMNGPKIHSHLKEMNDKVLSKYDVVTVGEMPGATTDDARLYTNPDNNEVNMVFTFEHMDLDSGPSGKWDVQPLKLIDLKRNFEKWQHGLHNVGWNSLYWNNHDQPRVVSRFGNDGEYRELSAKMLAICLHMLQGTPYIYQGEELGMTNVKFQSMEDYRDIETLNMYKEKIEQGTSHKDIMRGIYAKGRDNARTPMQWTSDGGFTTGIPWIQMNPNTEEINVEQAINDSNSIFYTYQKLIQLRKQHNIITDGSFQLALANHPNLFVYKRMSADEEWLVVANFSDQIERLEWETCDLPSKSHRLIISNYNTVQTTEKIVEIRPYEAFVVAFEKEIGN</sequence>
<dbReference type="InterPro" id="IPR045857">
    <property type="entry name" value="O16G_dom_2"/>
</dbReference>
<dbReference type="RefSeq" id="WP_093536452.1">
    <property type="nucleotide sequence ID" value="NZ_FOXU01000002.1"/>
</dbReference>
<accession>A0A1I5Y374</accession>
<dbReference type="Proteomes" id="UP000198734">
    <property type="component" value="Unassembled WGS sequence"/>
</dbReference>
<dbReference type="FunFam" id="3.20.20.80:FF:000064">
    <property type="entry name" value="Oligo-1,6-glucosidase"/>
    <property type="match status" value="1"/>
</dbReference>
<keyword evidence="4" id="KW-0326">Glycosidase</keyword>
<evidence type="ECO:0000259" key="7">
    <source>
        <dbReference type="SMART" id="SM00642"/>
    </source>
</evidence>
<comment type="subcellular location">
    <subcellularLocation>
        <location evidence="1">Cytoplasm</location>
    </subcellularLocation>
</comment>
<comment type="similarity">
    <text evidence="2">Belongs to the glycosyl hydrolase 13 family.</text>
</comment>
<dbReference type="InterPro" id="IPR006047">
    <property type="entry name" value="GH13_cat_dom"/>
</dbReference>
<dbReference type="SUPFAM" id="SSF51011">
    <property type="entry name" value="Glycosyl hydrolase domain"/>
    <property type="match status" value="1"/>
</dbReference>
<evidence type="ECO:0000256" key="4">
    <source>
        <dbReference type="ARBA" id="ARBA00023295"/>
    </source>
</evidence>
<reference evidence="9" key="1">
    <citation type="submission" date="2016-10" db="EMBL/GenBank/DDBJ databases">
        <authorList>
            <person name="Varghese N."/>
            <person name="Submissions S."/>
        </authorList>
    </citation>
    <scope>NUCLEOTIDE SEQUENCE [LARGE SCALE GENOMIC DNA]</scope>
    <source>
        <strain evidence="9">DSM 11706</strain>
    </source>
</reference>
<dbReference type="Gene3D" id="3.90.400.10">
    <property type="entry name" value="Oligo-1,6-glucosidase, Domain 2"/>
    <property type="match status" value="1"/>
</dbReference>
<dbReference type="EMBL" id="FOXU01000002">
    <property type="protein sequence ID" value="SFQ38681.1"/>
    <property type="molecule type" value="Genomic_DNA"/>
</dbReference>
<dbReference type="AlphaFoldDB" id="A0A1I5Y374"/>
<feature type="domain" description="Glycosyl hydrolase family 13 catalytic" evidence="7">
    <location>
        <begin position="16"/>
        <end position="422"/>
    </location>
</feature>
<evidence type="ECO:0000256" key="1">
    <source>
        <dbReference type="ARBA" id="ARBA00004496"/>
    </source>
</evidence>
<dbReference type="SMART" id="SM00642">
    <property type="entry name" value="Aamy"/>
    <property type="match status" value="1"/>
</dbReference>
<keyword evidence="3" id="KW-0378">Hydrolase</keyword>
<dbReference type="PANTHER" id="PTHR10357:SF184">
    <property type="entry name" value="OLIGO-1,6-GLUCOSIDASE 1"/>
    <property type="match status" value="1"/>
</dbReference>
<evidence type="ECO:0000313" key="9">
    <source>
        <dbReference type="Proteomes" id="UP000198734"/>
    </source>
</evidence>
<dbReference type="Pfam" id="PF00128">
    <property type="entry name" value="Alpha-amylase"/>
    <property type="match status" value="1"/>
</dbReference>
<dbReference type="SUPFAM" id="SSF51445">
    <property type="entry name" value="(Trans)glycosidases"/>
    <property type="match status" value="1"/>
</dbReference>
<dbReference type="FunFam" id="3.90.400.10:FF:000002">
    <property type="entry name" value="Sucrose isomerase"/>
    <property type="match status" value="1"/>
</dbReference>
<dbReference type="NCBIfam" id="NF008183">
    <property type="entry name" value="PRK10933.1"/>
    <property type="match status" value="1"/>
</dbReference>
<dbReference type="InterPro" id="IPR056300">
    <property type="entry name" value="SusG-like_C"/>
</dbReference>
<name>A0A1I5Y374_9BACI</name>
<evidence type="ECO:0000256" key="5">
    <source>
        <dbReference type="ARBA" id="ARBA00036217"/>
    </source>
</evidence>
<evidence type="ECO:0000313" key="8">
    <source>
        <dbReference type="EMBL" id="SFQ38681.1"/>
    </source>
</evidence>
<evidence type="ECO:0000256" key="2">
    <source>
        <dbReference type="ARBA" id="ARBA00008061"/>
    </source>
</evidence>
<dbReference type="PANTHER" id="PTHR10357">
    <property type="entry name" value="ALPHA-AMYLASE FAMILY MEMBER"/>
    <property type="match status" value="1"/>
</dbReference>
<evidence type="ECO:0000256" key="3">
    <source>
        <dbReference type="ARBA" id="ARBA00022801"/>
    </source>
</evidence>